<comment type="caution">
    <text evidence="1">The sequence shown here is derived from an EMBL/GenBank/DDBJ whole genome shotgun (WGS) entry which is preliminary data.</text>
</comment>
<dbReference type="SUPFAM" id="SSF140453">
    <property type="entry name" value="EsxAB dimer-like"/>
    <property type="match status" value="1"/>
</dbReference>
<proteinExistence type="predicted"/>
<protein>
    <submittedName>
        <fullName evidence="1">Uncharacterized protein</fullName>
    </submittedName>
</protein>
<organism evidence="1 2">
    <name type="scientific">Enorma phocaeensis</name>
    <dbReference type="NCBI Taxonomy" id="1871019"/>
    <lineage>
        <taxon>Bacteria</taxon>
        <taxon>Bacillati</taxon>
        <taxon>Actinomycetota</taxon>
        <taxon>Coriobacteriia</taxon>
        <taxon>Coriobacteriales</taxon>
        <taxon>Coriobacteriaceae</taxon>
        <taxon>Enorma</taxon>
    </lineage>
</organism>
<dbReference type="AlphaFoldDB" id="A0A921LTF9"/>
<name>A0A921LTF9_9ACTN</name>
<dbReference type="InterPro" id="IPR036689">
    <property type="entry name" value="ESAT-6-like_sf"/>
</dbReference>
<accession>A0A921LTF9</accession>
<dbReference type="Proteomes" id="UP000753256">
    <property type="component" value="Unassembled WGS sequence"/>
</dbReference>
<gene>
    <name evidence="1" type="ORF">K8V70_09820</name>
</gene>
<evidence type="ECO:0000313" key="2">
    <source>
        <dbReference type="Proteomes" id="UP000753256"/>
    </source>
</evidence>
<evidence type="ECO:0000313" key="1">
    <source>
        <dbReference type="EMBL" id="HJG38133.1"/>
    </source>
</evidence>
<dbReference type="EMBL" id="DYUZ01000035">
    <property type="protein sequence ID" value="HJG38133.1"/>
    <property type="molecule type" value="Genomic_DNA"/>
</dbReference>
<dbReference type="RefSeq" id="WP_273191252.1">
    <property type="nucleotide sequence ID" value="NZ_DYUZ01000035.1"/>
</dbReference>
<dbReference type="Gene3D" id="1.10.287.1060">
    <property type="entry name" value="ESAT-6-like"/>
    <property type="match status" value="1"/>
</dbReference>
<sequence>MANVTIYLDQEAALDAASKYNKEAEAFQDQESRVSDMESDLSEFEGDAATAAKDTLERMQLCMNELASCILVHSGMIQSAVGSFVDTDQIAASSITIVK</sequence>
<reference evidence="1" key="2">
    <citation type="submission" date="2021-09" db="EMBL/GenBank/DDBJ databases">
        <authorList>
            <person name="Gilroy R."/>
        </authorList>
    </citation>
    <scope>NUCLEOTIDE SEQUENCE</scope>
    <source>
        <strain evidence="1">ChiHjej13B12-9602</strain>
    </source>
</reference>
<reference evidence="1" key="1">
    <citation type="journal article" date="2021" name="PeerJ">
        <title>Extensive microbial diversity within the chicken gut microbiome revealed by metagenomics and culture.</title>
        <authorList>
            <person name="Gilroy R."/>
            <person name="Ravi A."/>
            <person name="Getino M."/>
            <person name="Pursley I."/>
            <person name="Horton D.L."/>
            <person name="Alikhan N.F."/>
            <person name="Baker D."/>
            <person name="Gharbi K."/>
            <person name="Hall N."/>
            <person name="Watson M."/>
            <person name="Adriaenssens E.M."/>
            <person name="Foster-Nyarko E."/>
            <person name="Jarju S."/>
            <person name="Secka A."/>
            <person name="Antonio M."/>
            <person name="Oren A."/>
            <person name="Chaudhuri R.R."/>
            <person name="La Ragione R."/>
            <person name="Hildebrand F."/>
            <person name="Pallen M.J."/>
        </authorList>
    </citation>
    <scope>NUCLEOTIDE SEQUENCE</scope>
    <source>
        <strain evidence="1">ChiHjej13B12-9602</strain>
    </source>
</reference>